<keyword evidence="6" id="KW-1185">Reference proteome</keyword>
<evidence type="ECO:0000313" key="5">
    <source>
        <dbReference type="EMBL" id="KAL2068336.1"/>
    </source>
</evidence>
<dbReference type="PANTHER" id="PTHR12363:SF33">
    <property type="entry name" value="IMPORTIN-13"/>
    <property type="match status" value="1"/>
</dbReference>
<evidence type="ECO:0000256" key="4">
    <source>
        <dbReference type="ARBA" id="ARBA00023242"/>
    </source>
</evidence>
<dbReference type="InterPro" id="IPR011989">
    <property type="entry name" value="ARM-like"/>
</dbReference>
<name>A0ABR4CEE7_9HELO</name>
<keyword evidence="3" id="KW-0813">Transport</keyword>
<comment type="subcellular location">
    <subcellularLocation>
        <location evidence="1">Nucleus</location>
    </subcellularLocation>
</comment>
<dbReference type="PANTHER" id="PTHR12363">
    <property type="entry name" value="TRANSPORTIN 3 AND IMPORTIN 13"/>
    <property type="match status" value="1"/>
</dbReference>
<proteinExistence type="inferred from homology"/>
<evidence type="ECO:0000256" key="3">
    <source>
        <dbReference type="ARBA" id="ARBA00022448"/>
    </source>
</evidence>
<evidence type="ECO:0000256" key="2">
    <source>
        <dbReference type="ARBA" id="ARBA00007991"/>
    </source>
</evidence>
<gene>
    <name evidence="5" type="ORF">VTL71DRAFT_16434</name>
</gene>
<organism evidence="5 6">
    <name type="scientific">Oculimacula yallundae</name>
    <dbReference type="NCBI Taxonomy" id="86028"/>
    <lineage>
        <taxon>Eukaryota</taxon>
        <taxon>Fungi</taxon>
        <taxon>Dikarya</taxon>
        <taxon>Ascomycota</taxon>
        <taxon>Pezizomycotina</taxon>
        <taxon>Leotiomycetes</taxon>
        <taxon>Helotiales</taxon>
        <taxon>Ploettnerulaceae</taxon>
        <taxon>Oculimacula</taxon>
    </lineage>
</organism>
<dbReference type="Gene3D" id="1.25.10.10">
    <property type="entry name" value="Leucine-rich Repeat Variant"/>
    <property type="match status" value="1"/>
</dbReference>
<protein>
    <submittedName>
        <fullName evidence="5">Uncharacterized protein</fullName>
    </submittedName>
</protein>
<reference evidence="5 6" key="1">
    <citation type="journal article" date="2024" name="Commun. Biol.">
        <title>Comparative genomic analysis of thermophilic fungi reveals convergent evolutionary adaptations and gene losses.</title>
        <authorList>
            <person name="Steindorff A.S."/>
            <person name="Aguilar-Pontes M.V."/>
            <person name="Robinson A.J."/>
            <person name="Andreopoulos B."/>
            <person name="LaButti K."/>
            <person name="Kuo A."/>
            <person name="Mondo S."/>
            <person name="Riley R."/>
            <person name="Otillar R."/>
            <person name="Haridas S."/>
            <person name="Lipzen A."/>
            <person name="Grimwood J."/>
            <person name="Schmutz J."/>
            <person name="Clum A."/>
            <person name="Reid I.D."/>
            <person name="Moisan M.C."/>
            <person name="Butler G."/>
            <person name="Nguyen T.T.M."/>
            <person name="Dewar K."/>
            <person name="Conant G."/>
            <person name="Drula E."/>
            <person name="Henrissat B."/>
            <person name="Hansel C."/>
            <person name="Singer S."/>
            <person name="Hutchinson M.I."/>
            <person name="de Vries R.P."/>
            <person name="Natvig D.O."/>
            <person name="Powell A.J."/>
            <person name="Tsang A."/>
            <person name="Grigoriev I.V."/>
        </authorList>
    </citation>
    <scope>NUCLEOTIDE SEQUENCE [LARGE SCALE GENOMIC DNA]</scope>
    <source>
        <strain evidence="5 6">CBS 494.80</strain>
    </source>
</reference>
<accession>A0ABR4CEE7</accession>
<dbReference type="InterPro" id="IPR051345">
    <property type="entry name" value="Importin_beta-like_NTR"/>
</dbReference>
<comment type="similarity">
    <text evidence="2">Belongs to the importin beta family.</text>
</comment>
<dbReference type="EMBL" id="JAZHXI010000009">
    <property type="protein sequence ID" value="KAL2068336.1"/>
    <property type="molecule type" value="Genomic_DNA"/>
</dbReference>
<dbReference type="Proteomes" id="UP001595075">
    <property type="component" value="Unassembled WGS sequence"/>
</dbReference>
<comment type="caution">
    <text evidence="5">The sequence shown here is derived from an EMBL/GenBank/DDBJ whole genome shotgun (WGS) entry which is preliminary data.</text>
</comment>
<evidence type="ECO:0000256" key="1">
    <source>
        <dbReference type="ARBA" id="ARBA00004123"/>
    </source>
</evidence>
<sequence length="999" mass="111648">MENGNLPTSLGEVEGLITQLYSPGAPEKVAVIQETLQRLQRSPEGWQLATGLLGHADEQVRFFAALTFTVKLNTDAKSLSEEDAQALLQTLIGWLIRCLNGSESALVVRKLCSTLVAYFLQFSSSWEKCIKHMMLCLCANEALPYAAMDDSHDTNSMVETISTLEARNSIPKSMALFWFAATLVEEVGKTDSNSMKQNKFHLRMVPNVDDIVPLISRYIADDSAEMKTRQEAMKCFQSWVSYSHRAYIDDGIMLDPLQALTQPAIMCLGQDDLYEITIELLSDVLTNYSKFLRKEDFTILQSLFNSPWAQNRYQRLVKGDFDFDSLQFGMFMIAFGDATVQDLARNCATDPQSHQYLSALCSLLGAEGYAVSEDKIYVPALEFWNTFVETMVDDVYSSEDEGEKPAWFFAAQEHVRQVIERCWSKSQFPPAEEYNSWDSVERTGFKDARRDFSDLLQQFYLTTGISLLQVFIDLLQTSSDARNWAELEASMFCLTWFADCVYGAPERDDYLDKVFTPSLLTLIADHTHEVPTRTMKSFLDLVIVYPDYFKHRPANLPAVLNIVFAATSSNLLAKTASRSIMKLCSDCRTILLPELGAFLQHYGNLASNYMLDATVKEAVMEGVSSIIQGLESEEEKLAPLERLLDYVQSDVEKCLQLANTINSGEMTSLDLGIISLKCLAGMSKGIQVPEDKPVDLEKTPEPASPFWTTGEGGHVQQRIVMMMDRVFDVLGHRGEIVEEICMILRHGFREEEPGPFVLPPRMAAQFMMKANSQTPRLGRMINTAGFLITTQKVNQDISAILDNLLNWVSQILQSLGEPGNDPEIAQAGIEFLQRLLSKFPGVVISHQPPSSLELLFMFALKALAGTEPLPKASAADFWATFIALPNQSSELQSAIDSAVSQLGPLLAQALIYNVGGHAARSELEKLSDPIKKLVVRQVHSKSWFEAALFDANFPSEKVTAKDKSVFLAKIVNLRGAKGTNQVVREFWLLCRGSNFAYAS</sequence>
<keyword evidence="4" id="KW-0539">Nucleus</keyword>
<dbReference type="SUPFAM" id="SSF48371">
    <property type="entry name" value="ARM repeat"/>
    <property type="match status" value="1"/>
</dbReference>
<evidence type="ECO:0000313" key="6">
    <source>
        <dbReference type="Proteomes" id="UP001595075"/>
    </source>
</evidence>
<dbReference type="InterPro" id="IPR016024">
    <property type="entry name" value="ARM-type_fold"/>
</dbReference>